<reference evidence="1" key="1">
    <citation type="submission" date="2021-05" db="EMBL/GenBank/DDBJ databases">
        <authorList>
            <person name="Alioto T."/>
            <person name="Alioto T."/>
            <person name="Gomez Garrido J."/>
        </authorList>
    </citation>
    <scope>NUCLEOTIDE SEQUENCE</scope>
</reference>
<name>A0A8D8WB88_9HEMI</name>
<proteinExistence type="predicted"/>
<dbReference type="EMBL" id="HBUF01168716">
    <property type="protein sequence ID" value="CAG6651710.1"/>
    <property type="molecule type" value="Transcribed_RNA"/>
</dbReference>
<dbReference type="AlphaFoldDB" id="A0A8D8WB88"/>
<sequence length="116" mass="13136">MTRYMSLLKEFNSMSDRPISNQLTLWTLFKNEKLTKQMTKIRRAPQMKLLQIPGLAEVSSPTLSTDCSITTKKKTKCPVEDDLSTLVQLTYCPLAVADSSYDQTTLLIIPSFTQTI</sequence>
<organism evidence="1">
    <name type="scientific">Cacopsylla melanoneura</name>
    <dbReference type="NCBI Taxonomy" id="428564"/>
    <lineage>
        <taxon>Eukaryota</taxon>
        <taxon>Metazoa</taxon>
        <taxon>Ecdysozoa</taxon>
        <taxon>Arthropoda</taxon>
        <taxon>Hexapoda</taxon>
        <taxon>Insecta</taxon>
        <taxon>Pterygota</taxon>
        <taxon>Neoptera</taxon>
        <taxon>Paraneoptera</taxon>
        <taxon>Hemiptera</taxon>
        <taxon>Sternorrhyncha</taxon>
        <taxon>Psylloidea</taxon>
        <taxon>Psyllidae</taxon>
        <taxon>Psyllinae</taxon>
        <taxon>Cacopsylla</taxon>
    </lineage>
</organism>
<accession>A0A8D8WB88</accession>
<protein>
    <submittedName>
        <fullName evidence="1">Uncharacterized protein</fullName>
    </submittedName>
</protein>
<evidence type="ECO:0000313" key="1">
    <source>
        <dbReference type="EMBL" id="CAG6651710.1"/>
    </source>
</evidence>